<dbReference type="GO" id="GO:0005506">
    <property type="term" value="F:iron ion binding"/>
    <property type="evidence" value="ECO:0007669"/>
    <property type="project" value="InterPro"/>
</dbReference>
<dbReference type="GO" id="GO:0020037">
    <property type="term" value="F:heme binding"/>
    <property type="evidence" value="ECO:0007669"/>
    <property type="project" value="InterPro"/>
</dbReference>
<dbReference type="Gene3D" id="1.10.630.10">
    <property type="entry name" value="Cytochrome P450"/>
    <property type="match status" value="1"/>
</dbReference>
<dbReference type="Gramene" id="Al_scaffold_0004_1167">
    <property type="protein sequence ID" value="Al_scaffold_0004_1167"/>
    <property type="gene ID" value="Al_scaffold_0004_1167"/>
</dbReference>
<gene>
    <name evidence="1" type="ORF">ARALYDRAFT_668448</name>
</gene>
<dbReference type="AlphaFoldDB" id="D7LIE9"/>
<keyword evidence="2" id="KW-1185">Reference proteome</keyword>
<organism evidence="2">
    <name type="scientific">Arabidopsis lyrata subsp. lyrata</name>
    <name type="common">Lyre-leaved rock-cress</name>
    <dbReference type="NCBI Taxonomy" id="81972"/>
    <lineage>
        <taxon>Eukaryota</taxon>
        <taxon>Viridiplantae</taxon>
        <taxon>Streptophyta</taxon>
        <taxon>Embryophyta</taxon>
        <taxon>Tracheophyta</taxon>
        <taxon>Spermatophyta</taxon>
        <taxon>Magnoliopsida</taxon>
        <taxon>eudicotyledons</taxon>
        <taxon>Gunneridae</taxon>
        <taxon>Pentapetalae</taxon>
        <taxon>rosids</taxon>
        <taxon>malvids</taxon>
        <taxon>Brassicales</taxon>
        <taxon>Brassicaceae</taxon>
        <taxon>Camelineae</taxon>
        <taxon>Arabidopsis</taxon>
    </lineage>
</organism>
<dbReference type="EMBL" id="GL348716">
    <property type="protein sequence ID" value="EFH57208.1"/>
    <property type="molecule type" value="Genomic_DNA"/>
</dbReference>
<dbReference type="HOGENOM" id="CLU_1951716_0_0_1"/>
<dbReference type="eggNOG" id="KOG0157">
    <property type="taxonomic scope" value="Eukaryota"/>
</dbReference>
<proteinExistence type="predicted"/>
<accession>D7LIE9</accession>
<protein>
    <submittedName>
        <fullName evidence="1">Predicted protein</fullName>
    </submittedName>
</protein>
<sequence>MVNTEIQVYERIQRETVDKTSLFGQKVVISTVVQVNLEIAKSKTDSALTRSIVRLCGENNLFVQSKESHKHGRSLTYQLFGSQSLKLRMLEDFNVLAEKFMKLGGRNDSLDVKTTASKIDFKNIRKILI</sequence>
<evidence type="ECO:0000313" key="1">
    <source>
        <dbReference type="EMBL" id="EFH57208.1"/>
    </source>
</evidence>
<evidence type="ECO:0000313" key="2">
    <source>
        <dbReference type="Proteomes" id="UP000008694"/>
    </source>
</evidence>
<dbReference type="GO" id="GO:0016705">
    <property type="term" value="F:oxidoreductase activity, acting on paired donors, with incorporation or reduction of molecular oxygen"/>
    <property type="evidence" value="ECO:0007669"/>
    <property type="project" value="InterPro"/>
</dbReference>
<reference evidence="2" key="1">
    <citation type="journal article" date="2011" name="Nat. Genet.">
        <title>The Arabidopsis lyrata genome sequence and the basis of rapid genome size change.</title>
        <authorList>
            <person name="Hu T.T."/>
            <person name="Pattyn P."/>
            <person name="Bakker E.G."/>
            <person name="Cao J."/>
            <person name="Cheng J.-F."/>
            <person name="Clark R.M."/>
            <person name="Fahlgren N."/>
            <person name="Fawcett J.A."/>
            <person name="Grimwood J."/>
            <person name="Gundlach H."/>
            <person name="Haberer G."/>
            <person name="Hollister J.D."/>
            <person name="Ossowski S."/>
            <person name="Ottilar R.P."/>
            <person name="Salamov A.A."/>
            <person name="Schneeberger K."/>
            <person name="Spannagl M."/>
            <person name="Wang X."/>
            <person name="Yang L."/>
            <person name="Nasrallah M.E."/>
            <person name="Bergelson J."/>
            <person name="Carrington J.C."/>
            <person name="Gaut B.S."/>
            <person name="Schmutz J."/>
            <person name="Mayer K.F.X."/>
            <person name="Van de Peer Y."/>
            <person name="Grigoriev I.V."/>
            <person name="Nordborg M."/>
            <person name="Weigel D."/>
            <person name="Guo Y.-L."/>
        </authorList>
    </citation>
    <scope>NUCLEOTIDE SEQUENCE [LARGE SCALE GENOMIC DNA]</scope>
    <source>
        <strain evidence="2">cv. MN47</strain>
    </source>
</reference>
<name>D7LIE9_ARALL</name>
<dbReference type="STRING" id="81972.D7LIE9"/>
<dbReference type="GO" id="GO:0004497">
    <property type="term" value="F:monooxygenase activity"/>
    <property type="evidence" value="ECO:0007669"/>
    <property type="project" value="InterPro"/>
</dbReference>
<dbReference type="Proteomes" id="UP000008694">
    <property type="component" value="Unassembled WGS sequence"/>
</dbReference>
<dbReference type="InterPro" id="IPR036396">
    <property type="entry name" value="Cyt_P450_sf"/>
</dbReference>